<feature type="domain" description="Zn(2)-C6 fungal-type" evidence="8">
    <location>
        <begin position="9"/>
        <end position="37"/>
    </location>
</feature>
<feature type="region of interest" description="Disordered" evidence="7">
    <location>
        <begin position="63"/>
        <end position="130"/>
    </location>
</feature>
<evidence type="ECO:0000256" key="3">
    <source>
        <dbReference type="ARBA" id="ARBA00023015"/>
    </source>
</evidence>
<keyword evidence="4" id="KW-0238">DNA-binding</keyword>
<keyword evidence="3" id="KW-0805">Transcription regulation</keyword>
<evidence type="ECO:0000256" key="4">
    <source>
        <dbReference type="ARBA" id="ARBA00023125"/>
    </source>
</evidence>
<dbReference type="PANTHER" id="PTHR37534:SF17">
    <property type="entry name" value="ZN(2)-C6 FUNGAL-TYPE DOMAIN-CONTAINING PROTEIN"/>
    <property type="match status" value="1"/>
</dbReference>
<gene>
    <name evidence="9" type="ORF">BD289DRAFT_434998</name>
</gene>
<reference evidence="9 10" key="1">
    <citation type="journal article" date="2018" name="Mycol. Prog.">
        <title>Coniella lustricola, a new species from submerged detritus.</title>
        <authorList>
            <person name="Raudabaugh D.B."/>
            <person name="Iturriaga T."/>
            <person name="Carver A."/>
            <person name="Mondo S."/>
            <person name="Pangilinan J."/>
            <person name="Lipzen A."/>
            <person name="He G."/>
            <person name="Amirebrahimi M."/>
            <person name="Grigoriev I.V."/>
            <person name="Miller A.N."/>
        </authorList>
    </citation>
    <scope>NUCLEOTIDE SEQUENCE [LARGE SCALE GENOMIC DNA]</scope>
    <source>
        <strain evidence="9 10">B22-T-1</strain>
    </source>
</reference>
<dbReference type="InterPro" id="IPR001138">
    <property type="entry name" value="Zn2Cys6_DnaBD"/>
</dbReference>
<name>A0A2T3A6Z2_9PEZI</name>
<evidence type="ECO:0000256" key="1">
    <source>
        <dbReference type="ARBA" id="ARBA00004123"/>
    </source>
</evidence>
<dbReference type="Pfam" id="PF11951">
    <property type="entry name" value="Fungal_trans_2"/>
    <property type="match status" value="2"/>
</dbReference>
<dbReference type="GO" id="GO:0000976">
    <property type="term" value="F:transcription cis-regulatory region binding"/>
    <property type="evidence" value="ECO:0007669"/>
    <property type="project" value="TreeGrafter"/>
</dbReference>
<keyword evidence="10" id="KW-1185">Reference proteome</keyword>
<evidence type="ECO:0000256" key="7">
    <source>
        <dbReference type="SAM" id="MobiDB-lite"/>
    </source>
</evidence>
<dbReference type="GO" id="GO:0045944">
    <property type="term" value="P:positive regulation of transcription by RNA polymerase II"/>
    <property type="evidence" value="ECO:0007669"/>
    <property type="project" value="TreeGrafter"/>
</dbReference>
<keyword evidence="6" id="KW-0539">Nucleus</keyword>
<organism evidence="9 10">
    <name type="scientific">Coniella lustricola</name>
    <dbReference type="NCBI Taxonomy" id="2025994"/>
    <lineage>
        <taxon>Eukaryota</taxon>
        <taxon>Fungi</taxon>
        <taxon>Dikarya</taxon>
        <taxon>Ascomycota</taxon>
        <taxon>Pezizomycotina</taxon>
        <taxon>Sordariomycetes</taxon>
        <taxon>Sordariomycetidae</taxon>
        <taxon>Diaporthales</taxon>
        <taxon>Schizoparmaceae</taxon>
        <taxon>Coniella</taxon>
    </lineage>
</organism>
<dbReference type="GO" id="GO:0008270">
    <property type="term" value="F:zinc ion binding"/>
    <property type="evidence" value="ECO:0007669"/>
    <property type="project" value="InterPro"/>
</dbReference>
<evidence type="ECO:0000313" key="10">
    <source>
        <dbReference type="Proteomes" id="UP000241462"/>
    </source>
</evidence>
<dbReference type="CDD" id="cd00067">
    <property type="entry name" value="GAL4"/>
    <property type="match status" value="1"/>
</dbReference>
<protein>
    <recommendedName>
        <fullName evidence="8">Zn(2)-C6 fungal-type domain-containing protein</fullName>
    </recommendedName>
</protein>
<proteinExistence type="predicted"/>
<dbReference type="GO" id="GO:0005634">
    <property type="term" value="C:nucleus"/>
    <property type="evidence" value="ECO:0007669"/>
    <property type="project" value="UniProtKB-SubCell"/>
</dbReference>
<sequence>MHPPKNTKACFNCMKRRIVCDLTTPTCKKCEKKGIDCPGYGTRFRFAELKSVSSAELGSVQASLAAAPPSQRSRRGGRDLRWRNGLSRAKRAEIATTAKSSKQDQVAGNHSSCNDSSLERPSGTSCLEASMDHDEDNSAQKLAGVATDLTVLPYKNADSSVYINSCRQRTYSNASLALCSGGGISPSNSKAVLGSHGSREDEPAIARPRVSCYSLHQGNPELLVLNLPPLLSKSDPKTRLLFNHFSTYVSPVMLLYDDESNGYRYQILPLALSDPLIERAVCVAAAFHRSRRWPELRLPAERGQSAIIKKMTEKSLDLSETTWATIIMLIMTDLIAGHEHIIILYNMLVSFIKAREQAKNVGVVAQETALEKFLNSQSKLISFFACPMLGKSEAINEFTKTLRDTLGCLERLAPRQTETLELSAELRQSDESTFLLLDTRTKLYFDIIRESSELYVLRAKDAESSVPDETFQRQLAYVKCLFEQVDPCAPGAHSIVWPAFVAAAESSADQDRAYFSGILQQIWDSTGYLNVLKSLQALPRIWECQTRGQNWTSTLIDLNTLIM</sequence>
<accession>A0A2T3A6Z2</accession>
<dbReference type="PANTHER" id="PTHR37534">
    <property type="entry name" value="TRANSCRIPTIONAL ACTIVATOR PROTEIN UGA3"/>
    <property type="match status" value="1"/>
</dbReference>
<dbReference type="Gene3D" id="4.10.240.10">
    <property type="entry name" value="Zn(2)-C6 fungal-type DNA-binding domain"/>
    <property type="match status" value="1"/>
</dbReference>
<feature type="compositionally biased region" description="Polar residues" evidence="7">
    <location>
        <begin position="97"/>
        <end position="116"/>
    </location>
</feature>
<evidence type="ECO:0000259" key="8">
    <source>
        <dbReference type="PROSITE" id="PS50048"/>
    </source>
</evidence>
<dbReference type="SMART" id="SM00066">
    <property type="entry name" value="GAL4"/>
    <property type="match status" value="1"/>
</dbReference>
<dbReference type="OrthoDB" id="5386330at2759"/>
<dbReference type="Proteomes" id="UP000241462">
    <property type="component" value="Unassembled WGS sequence"/>
</dbReference>
<dbReference type="PROSITE" id="PS50048">
    <property type="entry name" value="ZN2_CY6_FUNGAL_2"/>
    <property type="match status" value="1"/>
</dbReference>
<keyword evidence="5" id="KW-0804">Transcription</keyword>
<dbReference type="SUPFAM" id="SSF57701">
    <property type="entry name" value="Zn2/Cys6 DNA-binding domain"/>
    <property type="match status" value="1"/>
</dbReference>
<dbReference type="InterPro" id="IPR021858">
    <property type="entry name" value="Fun_TF"/>
</dbReference>
<evidence type="ECO:0000256" key="6">
    <source>
        <dbReference type="ARBA" id="ARBA00023242"/>
    </source>
</evidence>
<dbReference type="Pfam" id="PF00172">
    <property type="entry name" value="Zn_clus"/>
    <property type="match status" value="1"/>
</dbReference>
<dbReference type="AlphaFoldDB" id="A0A2T3A6Z2"/>
<dbReference type="InParanoid" id="A0A2T3A6Z2"/>
<dbReference type="InterPro" id="IPR036864">
    <property type="entry name" value="Zn2-C6_fun-type_DNA-bd_sf"/>
</dbReference>
<evidence type="ECO:0000313" key="9">
    <source>
        <dbReference type="EMBL" id="PSR84031.1"/>
    </source>
</evidence>
<comment type="subcellular location">
    <subcellularLocation>
        <location evidence="1">Nucleus</location>
    </subcellularLocation>
</comment>
<dbReference type="GO" id="GO:0000981">
    <property type="term" value="F:DNA-binding transcription factor activity, RNA polymerase II-specific"/>
    <property type="evidence" value="ECO:0007669"/>
    <property type="project" value="InterPro"/>
</dbReference>
<dbReference type="EMBL" id="KZ678450">
    <property type="protein sequence ID" value="PSR84031.1"/>
    <property type="molecule type" value="Genomic_DNA"/>
</dbReference>
<evidence type="ECO:0000256" key="5">
    <source>
        <dbReference type="ARBA" id="ARBA00023163"/>
    </source>
</evidence>
<keyword evidence="2" id="KW-0862">Zinc</keyword>
<dbReference type="STRING" id="2025994.A0A2T3A6Z2"/>
<evidence type="ECO:0000256" key="2">
    <source>
        <dbReference type="ARBA" id="ARBA00022833"/>
    </source>
</evidence>